<dbReference type="EMBL" id="JANEYF010002372">
    <property type="protein sequence ID" value="KAJ8947513.1"/>
    <property type="molecule type" value="Genomic_DNA"/>
</dbReference>
<reference evidence="2" key="1">
    <citation type="journal article" date="2023" name="Insect Mol. Biol.">
        <title>Genome sequencing provides insights into the evolution of gene families encoding plant cell wall-degrading enzymes in longhorned beetles.</title>
        <authorList>
            <person name="Shin N.R."/>
            <person name="Okamura Y."/>
            <person name="Kirsch R."/>
            <person name="Pauchet Y."/>
        </authorList>
    </citation>
    <scope>NUCLEOTIDE SEQUENCE</scope>
    <source>
        <strain evidence="2">RBIC_L_NR</strain>
    </source>
</reference>
<dbReference type="AlphaFoldDB" id="A0AAV8YAM7"/>
<gene>
    <name evidence="2" type="ORF">NQ314_008591</name>
</gene>
<keyword evidence="3" id="KW-1185">Reference proteome</keyword>
<proteinExistence type="predicted"/>
<sequence length="80" mass="8477">MLVSNKSSTTSPIPAAAVWSLRQTQPVPEGYQYNQPNPLSPGPTYTQLSGGSGAGTGATPAPYQYQLARIGPNIRVQSRF</sequence>
<evidence type="ECO:0000313" key="3">
    <source>
        <dbReference type="Proteomes" id="UP001162156"/>
    </source>
</evidence>
<evidence type="ECO:0000313" key="2">
    <source>
        <dbReference type="EMBL" id="KAJ8947513.1"/>
    </source>
</evidence>
<dbReference type="Proteomes" id="UP001162156">
    <property type="component" value="Unassembled WGS sequence"/>
</dbReference>
<feature type="region of interest" description="Disordered" evidence="1">
    <location>
        <begin position="28"/>
        <end position="61"/>
    </location>
</feature>
<comment type="caution">
    <text evidence="2">The sequence shown here is derived from an EMBL/GenBank/DDBJ whole genome shotgun (WGS) entry which is preliminary data.</text>
</comment>
<accession>A0AAV8YAM7</accession>
<organism evidence="2 3">
    <name type="scientific">Rhamnusium bicolor</name>
    <dbReference type="NCBI Taxonomy" id="1586634"/>
    <lineage>
        <taxon>Eukaryota</taxon>
        <taxon>Metazoa</taxon>
        <taxon>Ecdysozoa</taxon>
        <taxon>Arthropoda</taxon>
        <taxon>Hexapoda</taxon>
        <taxon>Insecta</taxon>
        <taxon>Pterygota</taxon>
        <taxon>Neoptera</taxon>
        <taxon>Endopterygota</taxon>
        <taxon>Coleoptera</taxon>
        <taxon>Polyphaga</taxon>
        <taxon>Cucujiformia</taxon>
        <taxon>Chrysomeloidea</taxon>
        <taxon>Cerambycidae</taxon>
        <taxon>Lepturinae</taxon>
        <taxon>Rhagiini</taxon>
        <taxon>Rhamnusium</taxon>
    </lineage>
</organism>
<protein>
    <submittedName>
        <fullName evidence="2">Uncharacterized protein</fullName>
    </submittedName>
</protein>
<evidence type="ECO:0000256" key="1">
    <source>
        <dbReference type="SAM" id="MobiDB-lite"/>
    </source>
</evidence>
<name>A0AAV8YAM7_9CUCU</name>
<feature type="compositionally biased region" description="Polar residues" evidence="1">
    <location>
        <begin position="28"/>
        <end position="48"/>
    </location>
</feature>